<dbReference type="AlphaFoldDB" id="A0A1H4FGT5"/>
<dbReference type="EMBL" id="FNRI01000010">
    <property type="protein sequence ID" value="SEA96485.1"/>
    <property type="molecule type" value="Genomic_DNA"/>
</dbReference>
<protein>
    <submittedName>
        <fullName evidence="1">Uncharacterized protein</fullName>
    </submittedName>
</protein>
<accession>A0A1H4FGT5</accession>
<organism evidence="1 2">
    <name type="scientific">Alistipes timonensis JC136</name>
    <dbReference type="NCBI Taxonomy" id="1033731"/>
    <lineage>
        <taxon>Bacteria</taxon>
        <taxon>Pseudomonadati</taxon>
        <taxon>Bacteroidota</taxon>
        <taxon>Bacteroidia</taxon>
        <taxon>Bacteroidales</taxon>
        <taxon>Rikenellaceae</taxon>
        <taxon>Alistipes</taxon>
    </lineage>
</organism>
<evidence type="ECO:0000313" key="2">
    <source>
        <dbReference type="Proteomes" id="UP000183253"/>
    </source>
</evidence>
<proteinExistence type="predicted"/>
<dbReference type="Proteomes" id="UP000183253">
    <property type="component" value="Unassembled WGS sequence"/>
</dbReference>
<sequence length="517" mass="58879">MGGAAYGKTRATPADGEYNPGSGLENFIDLPQRDFRCYLYGLNNKPVSALEVASIYHLGDKKYSIRLRLKDTEEVKGALTTGCRFVFLANWGSYVDPAPGMTIEELCAASFAEFGFSQQKTQLSDKNLIPMYGVKEFERGVPDFIDGKEVSDIGTLHLLRAYAKVDVNVIFKDFEDVPVVTSVSLTHSSSKGYKAPANVTEEKQYVTGSWFTDYTSVNIPDDAADIALTLTKNEQTGHFVAYVPEYRNVDDQGEPVDSRSRIRICFTVGSVETGGREAEGYVDFRYSDTPPAGVLPGQYFDIARNNWYKFDVTANGKDIEWTVDVIPFTSVELDPDLGLEREEFTGYIIGKDGQGRDCWYDGNYYDPATAVPLYLGPKDNHGKFVSINGKEYLLVYADYERTVANLDHIFGKENRKKYLIYPAGRTGYEIVNWDYYLNDLKQHVWLEEELRLKCCRTLNEWDRLEYSAVKYNWPGYDHDSINPRFWFDILGNRYPWSEGDTVEKRKAILGEWVQYLE</sequence>
<name>A0A1H4FGT5_9BACT</name>
<gene>
    <name evidence="1" type="ORF">SAMN05444145_11065</name>
</gene>
<reference evidence="1 2" key="1">
    <citation type="submission" date="2016-10" db="EMBL/GenBank/DDBJ databases">
        <authorList>
            <person name="de Groot N.N."/>
        </authorList>
    </citation>
    <scope>NUCLEOTIDE SEQUENCE [LARGE SCALE GENOMIC DNA]</scope>
    <source>
        <strain evidence="1 2">DSM 25383</strain>
    </source>
</reference>
<evidence type="ECO:0000313" key="1">
    <source>
        <dbReference type="EMBL" id="SEA96485.1"/>
    </source>
</evidence>
<keyword evidence="2" id="KW-1185">Reference proteome</keyword>
<dbReference type="STRING" id="1033731.SAMN05444145_11065"/>